<dbReference type="InterPro" id="IPR051582">
    <property type="entry name" value="LRR_extensin-like_regulator"/>
</dbReference>
<name>A0A9N7RH07_STRHE</name>
<accession>A0A9N7RH07</accession>
<keyword evidence="4" id="KW-0677">Repeat</keyword>
<proteinExistence type="predicted"/>
<gene>
    <name evidence="6" type="ORF">SHERM_23307</name>
</gene>
<evidence type="ECO:0000256" key="2">
    <source>
        <dbReference type="ARBA" id="ARBA00022525"/>
    </source>
</evidence>
<comment type="subcellular location">
    <subcellularLocation>
        <location evidence="1">Secreted</location>
    </subcellularLocation>
</comment>
<dbReference type="PANTHER" id="PTHR32093:SF120">
    <property type="entry name" value="LEUCINE-RICH REPEAT EXTENSIN-LIKE PROTEIN 3-RELATED"/>
    <property type="match status" value="1"/>
</dbReference>
<protein>
    <submittedName>
        <fullName evidence="6">Leucine-rich repeat/extensin 2</fullName>
    </submittedName>
</protein>
<dbReference type="EMBL" id="CACSLK010027752">
    <property type="protein sequence ID" value="CAA0827612.1"/>
    <property type="molecule type" value="Genomic_DNA"/>
</dbReference>
<keyword evidence="2" id="KW-0964">Secreted</keyword>
<dbReference type="AlphaFoldDB" id="A0A9N7RH07"/>
<feature type="compositionally biased region" description="Low complexity" evidence="5">
    <location>
        <begin position="180"/>
        <end position="192"/>
    </location>
</feature>
<dbReference type="PANTHER" id="PTHR32093">
    <property type="entry name" value="LEUCINE-RICH REPEAT EXTENSIN-LIKE PROTEIN 3-RELATED"/>
    <property type="match status" value="1"/>
</dbReference>
<keyword evidence="7" id="KW-1185">Reference proteome</keyword>
<evidence type="ECO:0000313" key="6">
    <source>
        <dbReference type="EMBL" id="CAA0827612.1"/>
    </source>
</evidence>
<evidence type="ECO:0000256" key="3">
    <source>
        <dbReference type="ARBA" id="ARBA00022729"/>
    </source>
</evidence>
<dbReference type="Proteomes" id="UP001153555">
    <property type="component" value="Unassembled WGS sequence"/>
</dbReference>
<evidence type="ECO:0000256" key="5">
    <source>
        <dbReference type="SAM" id="MobiDB-lite"/>
    </source>
</evidence>
<reference evidence="6" key="1">
    <citation type="submission" date="2019-12" db="EMBL/GenBank/DDBJ databases">
        <authorList>
            <person name="Scholes J."/>
        </authorList>
    </citation>
    <scope>NUCLEOTIDE SEQUENCE</scope>
</reference>
<organism evidence="6 7">
    <name type="scientific">Striga hermonthica</name>
    <name type="common">Purple witchweed</name>
    <name type="synonym">Buchnera hermonthica</name>
    <dbReference type="NCBI Taxonomy" id="68872"/>
    <lineage>
        <taxon>Eukaryota</taxon>
        <taxon>Viridiplantae</taxon>
        <taxon>Streptophyta</taxon>
        <taxon>Embryophyta</taxon>
        <taxon>Tracheophyta</taxon>
        <taxon>Spermatophyta</taxon>
        <taxon>Magnoliopsida</taxon>
        <taxon>eudicotyledons</taxon>
        <taxon>Gunneridae</taxon>
        <taxon>Pentapetalae</taxon>
        <taxon>asterids</taxon>
        <taxon>lamiids</taxon>
        <taxon>Lamiales</taxon>
        <taxon>Orobanchaceae</taxon>
        <taxon>Buchnereae</taxon>
        <taxon>Striga</taxon>
    </lineage>
</organism>
<evidence type="ECO:0000256" key="4">
    <source>
        <dbReference type="ARBA" id="ARBA00022737"/>
    </source>
</evidence>
<dbReference type="GO" id="GO:0005576">
    <property type="term" value="C:extracellular region"/>
    <property type="evidence" value="ECO:0007669"/>
    <property type="project" value="UniProtKB-SubCell"/>
</dbReference>
<evidence type="ECO:0000256" key="1">
    <source>
        <dbReference type="ARBA" id="ARBA00004613"/>
    </source>
</evidence>
<dbReference type="OrthoDB" id="676979at2759"/>
<keyword evidence="3" id="KW-0732">Signal</keyword>
<evidence type="ECO:0000313" key="7">
    <source>
        <dbReference type="Proteomes" id="UP001153555"/>
    </source>
</evidence>
<sequence>MSDSVSKLKLLCELLKINCLVRHFPKEVLGLPELGYLDLWFNDFEGPLPIKMFEKLPDAIFLNSKRELFLAREKKQRLGQECRTILSEKVDCEATGCRMPTSGGASKPKPLRRALVEAPKYEPSQEPKPSPHPIKPSPSQKQMSNASHAVAFPPTIDGTHKSTPPQVAPLPPTRVFSPAPLVQSPPSLPRPLSTTISTITSSTTRPFFATINTITSSTTTRPLSTTTRPFSTAASKITSTSTTTYPFVWCKSTMAQQDDGAILPNEIELLNDKAIMCKVSKKKDQFGSYKGPFTVSRITLDPILLDEFGPLAMTSQTEVNNPKRAVEVEVKVQPNSPIWAVDDELKVFSPTRAVIAEGYNPIRAADADGYSPIRAVNPKLDSPIKEVKAEVYSPNKADKAEMYWPLMAANGCNEKIKKREKTDHFEVGSSCSEEPMGKKIKMEEF</sequence>
<feature type="compositionally biased region" description="Pro residues" evidence="5">
    <location>
        <begin position="126"/>
        <end position="136"/>
    </location>
</feature>
<comment type="caution">
    <text evidence="6">The sequence shown here is derived from an EMBL/GenBank/DDBJ whole genome shotgun (WGS) entry which is preliminary data.</text>
</comment>
<feature type="region of interest" description="Disordered" evidence="5">
    <location>
        <begin position="119"/>
        <end position="192"/>
    </location>
</feature>